<dbReference type="RefSeq" id="WP_025414836.1">
    <property type="nucleotide sequence ID" value="NZ_CP007130.1"/>
</dbReference>
<name>W0RS57_9BACT</name>
<dbReference type="KEGG" id="gba:J421_6001"/>
<keyword evidence="2" id="KW-1185">Reference proteome</keyword>
<accession>W0RS57</accession>
<dbReference type="EMBL" id="CP007130">
    <property type="protein sequence ID" value="AHG93536.1"/>
    <property type="molecule type" value="Genomic_DNA"/>
</dbReference>
<dbReference type="HOGENOM" id="CLU_2584727_0_0_0"/>
<dbReference type="InParanoid" id="W0RS57"/>
<dbReference type="AlphaFoldDB" id="W0RS57"/>
<reference evidence="1 2" key="1">
    <citation type="journal article" date="2014" name="Genome Announc.">
        <title>Genome Sequence and Methylome of Soil Bacterium Gemmatirosa kalamazoonensis KBS708T, a Member of the Rarely Cultivated Gemmatimonadetes Phylum.</title>
        <authorList>
            <person name="Debruyn J.M."/>
            <person name="Radosevich M."/>
            <person name="Wommack K.E."/>
            <person name="Polson S.W."/>
            <person name="Hauser L.J."/>
            <person name="Fawaz M.N."/>
            <person name="Korlach J."/>
            <person name="Tsai Y.C."/>
        </authorList>
    </citation>
    <scope>NUCLEOTIDE SEQUENCE [LARGE SCALE GENOMIC DNA]</scope>
    <source>
        <strain evidence="1 2">KBS708</strain>
        <plasmid evidence="2">Plasmid 2</plasmid>
    </source>
</reference>
<geneLocation type="plasmid" evidence="1 2">
    <name>2</name>
</geneLocation>
<keyword evidence="1" id="KW-0614">Plasmid</keyword>
<sequence>MIERLTTALRTLADREAVVAADTRADAADAASLALDCMQNDLTTGQRAALRALWELLEDPTASPDAIRSAASTARAALGA</sequence>
<evidence type="ECO:0000313" key="2">
    <source>
        <dbReference type="Proteomes" id="UP000019151"/>
    </source>
</evidence>
<protein>
    <submittedName>
        <fullName evidence="1">Uncharacterized protein</fullName>
    </submittedName>
</protein>
<gene>
    <name evidence="1" type="ORF">J421_6001</name>
</gene>
<proteinExistence type="predicted"/>
<organism evidence="1 2">
    <name type="scientific">Gemmatirosa kalamazoonensis</name>
    <dbReference type="NCBI Taxonomy" id="861299"/>
    <lineage>
        <taxon>Bacteria</taxon>
        <taxon>Pseudomonadati</taxon>
        <taxon>Gemmatimonadota</taxon>
        <taxon>Gemmatimonadia</taxon>
        <taxon>Gemmatimonadales</taxon>
        <taxon>Gemmatimonadaceae</taxon>
        <taxon>Gemmatirosa</taxon>
    </lineage>
</organism>
<evidence type="ECO:0000313" key="1">
    <source>
        <dbReference type="EMBL" id="AHG93536.1"/>
    </source>
</evidence>
<dbReference type="Proteomes" id="UP000019151">
    <property type="component" value="Plasmid 2"/>
</dbReference>